<organism evidence="2 3">
    <name type="scientific">Prunus dulcis</name>
    <name type="common">Almond</name>
    <name type="synonym">Amygdalus dulcis</name>
    <dbReference type="NCBI Taxonomy" id="3755"/>
    <lineage>
        <taxon>Eukaryota</taxon>
        <taxon>Viridiplantae</taxon>
        <taxon>Streptophyta</taxon>
        <taxon>Embryophyta</taxon>
        <taxon>Tracheophyta</taxon>
        <taxon>Spermatophyta</taxon>
        <taxon>Magnoliopsida</taxon>
        <taxon>eudicotyledons</taxon>
        <taxon>Gunneridae</taxon>
        <taxon>Pentapetalae</taxon>
        <taxon>rosids</taxon>
        <taxon>fabids</taxon>
        <taxon>Rosales</taxon>
        <taxon>Rosaceae</taxon>
        <taxon>Amygdaloideae</taxon>
        <taxon>Amygdaleae</taxon>
        <taxon>Prunus</taxon>
    </lineage>
</organism>
<evidence type="ECO:0000313" key="2">
    <source>
        <dbReference type="EMBL" id="KAI5344737.1"/>
    </source>
</evidence>
<feature type="region of interest" description="Disordered" evidence="1">
    <location>
        <begin position="1"/>
        <end position="99"/>
    </location>
</feature>
<sequence length="99" mass="11332">MEEDDLEDVVSELESEPEYGEEEDVKLTKPSKMPFTRRSIGGKARQGGKVKKPKKREIKDSEFGFGGRKGSKKQNVAETTNDLRGFNRDSLSRNKKRKR</sequence>
<proteinExistence type="predicted"/>
<feature type="compositionally biased region" description="Acidic residues" evidence="1">
    <location>
        <begin position="1"/>
        <end position="24"/>
    </location>
</feature>
<protein>
    <submittedName>
        <fullName evidence="2">Uncharacterized protein</fullName>
    </submittedName>
</protein>
<dbReference type="EMBL" id="JAJFAZ020000002">
    <property type="protein sequence ID" value="KAI5344737.1"/>
    <property type="molecule type" value="Genomic_DNA"/>
</dbReference>
<dbReference type="InterPro" id="IPR008610">
    <property type="entry name" value="Ebp2"/>
</dbReference>
<evidence type="ECO:0000256" key="1">
    <source>
        <dbReference type="SAM" id="MobiDB-lite"/>
    </source>
</evidence>
<comment type="caution">
    <text evidence="2">The sequence shown here is derived from an EMBL/GenBank/DDBJ whole genome shotgun (WGS) entry which is preliminary data.</text>
</comment>
<reference evidence="2 3" key="1">
    <citation type="journal article" date="2022" name="G3 (Bethesda)">
        <title>Whole-genome sequence and methylome profiling of the almond [Prunus dulcis (Mill.) D.A. Webb] cultivar 'Nonpareil'.</title>
        <authorList>
            <person name="D'Amico-Willman K.M."/>
            <person name="Ouma W.Z."/>
            <person name="Meulia T."/>
            <person name="Sideli G.M."/>
            <person name="Gradziel T.M."/>
            <person name="Fresnedo-Ramirez J."/>
        </authorList>
    </citation>
    <scope>NUCLEOTIDE SEQUENCE [LARGE SCALE GENOMIC DNA]</scope>
    <source>
        <strain evidence="2">Clone GOH B32 T37-40</strain>
    </source>
</reference>
<gene>
    <name evidence="2" type="ORF">L3X38_012614</name>
</gene>
<evidence type="ECO:0000313" key="3">
    <source>
        <dbReference type="Proteomes" id="UP001054821"/>
    </source>
</evidence>
<name>A0AAD4ZFE1_PRUDU</name>
<feature type="compositionally biased region" description="Polar residues" evidence="1">
    <location>
        <begin position="73"/>
        <end position="82"/>
    </location>
</feature>
<dbReference type="AlphaFoldDB" id="A0AAD4ZFE1"/>
<dbReference type="Pfam" id="PF05890">
    <property type="entry name" value="Ebp2"/>
    <property type="match status" value="1"/>
</dbReference>
<accession>A0AAD4ZFE1</accession>
<keyword evidence="3" id="KW-1185">Reference proteome</keyword>
<feature type="compositionally biased region" description="Basic residues" evidence="1">
    <location>
        <begin position="46"/>
        <end position="56"/>
    </location>
</feature>
<dbReference type="Proteomes" id="UP001054821">
    <property type="component" value="Chromosome 2"/>
</dbReference>